<feature type="binding site" evidence="2">
    <location>
        <begin position="25"/>
        <end position="28"/>
    </location>
    <ligand>
        <name>substrate</name>
    </ligand>
</feature>
<dbReference type="HAMAP" id="MF_00170">
    <property type="entry name" value="Rib_5P_isom_A"/>
    <property type="match status" value="1"/>
</dbReference>
<protein>
    <recommendedName>
        <fullName evidence="2">Ribose-5-phosphate isomerase A</fullName>
        <ecNumber evidence="2">5.3.1.6</ecNumber>
    </recommendedName>
    <alternativeName>
        <fullName evidence="2">Phosphoriboisomerase A</fullName>
        <shortName evidence="2">PRI</shortName>
    </alternativeName>
</protein>
<dbReference type="InterPro" id="IPR020672">
    <property type="entry name" value="Ribose5P_isomerase_typA_subgr"/>
</dbReference>
<dbReference type="RefSeq" id="WP_158324262.1">
    <property type="nucleotide sequence ID" value="NZ_BORB01000004.1"/>
</dbReference>
<sequence>MLKKQLAGEKAVEFIEDGMVIGLGSGSTVFYTIQKIGELVKKGLRIQGVPTSQETTLLAQSLHIPLVSMDEVDEIDLTIDGADEVDRNLQGIKGGGGALLYEKIVACTSRKIIWVVDESKMVELLGGFPLPIEVVPFGYKQVVRKMEEEGCHPVLRISNGSPFQTDGGHYIVDLHMNKIKNPENLAEKLQKVTGIVENGLFLNCADQVIIGGQDEVKIETRGKNK</sequence>
<dbReference type="Proteomes" id="UP000679950">
    <property type="component" value="Unassembled WGS sequence"/>
</dbReference>
<dbReference type="GO" id="GO:0016853">
    <property type="term" value="F:isomerase activity"/>
    <property type="evidence" value="ECO:0007669"/>
    <property type="project" value="UniProtKB-KW"/>
</dbReference>
<accession>A0ABQ4KEF6</accession>
<dbReference type="NCBIfam" id="TIGR00021">
    <property type="entry name" value="rpiA"/>
    <property type="match status" value="1"/>
</dbReference>
<proteinExistence type="inferred from homology"/>
<comment type="similarity">
    <text evidence="2">Belongs to the ribose 5-phosphate isomerase family.</text>
</comment>
<feature type="binding site" evidence="2">
    <location>
        <begin position="80"/>
        <end position="83"/>
    </location>
    <ligand>
        <name>substrate</name>
    </ligand>
</feature>
<dbReference type="EC" id="5.3.1.6" evidence="2"/>
<comment type="subunit">
    <text evidence="2">Homodimer.</text>
</comment>
<evidence type="ECO:0000313" key="3">
    <source>
        <dbReference type="EMBL" id="GIN56352.1"/>
    </source>
</evidence>
<name>A0ABQ4KEF6_9BACI</name>
<dbReference type="InterPro" id="IPR050262">
    <property type="entry name" value="Ribose-5P_isomerase"/>
</dbReference>
<dbReference type="PANTHER" id="PTHR43748:SF3">
    <property type="entry name" value="RIBOSE-5-PHOSPHATE ISOMERASE 3, CHLOROPLASTIC-RELATED"/>
    <property type="match status" value="1"/>
</dbReference>
<dbReference type="InterPro" id="IPR004788">
    <property type="entry name" value="Ribose5P_isomerase_type_A"/>
</dbReference>
<dbReference type="InterPro" id="IPR037171">
    <property type="entry name" value="NagB/RpiA_transferase-like"/>
</dbReference>
<gene>
    <name evidence="2 3" type="primary">rpiA</name>
    <name evidence="3" type="ORF">J8TS2_06710</name>
</gene>
<organism evidence="3 4">
    <name type="scientific">Lederbergia ruris</name>
    <dbReference type="NCBI Taxonomy" id="217495"/>
    <lineage>
        <taxon>Bacteria</taxon>
        <taxon>Bacillati</taxon>
        <taxon>Bacillota</taxon>
        <taxon>Bacilli</taxon>
        <taxon>Bacillales</taxon>
        <taxon>Bacillaceae</taxon>
        <taxon>Lederbergia</taxon>
    </lineage>
</organism>
<dbReference type="NCBIfam" id="NF001924">
    <property type="entry name" value="PRK00702.1"/>
    <property type="match status" value="1"/>
</dbReference>
<keyword evidence="4" id="KW-1185">Reference proteome</keyword>
<evidence type="ECO:0000256" key="2">
    <source>
        <dbReference type="HAMAP-Rule" id="MF_00170"/>
    </source>
</evidence>
<comment type="catalytic activity">
    <reaction evidence="2">
        <text>aldehydo-D-ribose 5-phosphate = D-ribulose 5-phosphate</text>
        <dbReference type="Rhea" id="RHEA:14657"/>
        <dbReference type="ChEBI" id="CHEBI:58121"/>
        <dbReference type="ChEBI" id="CHEBI:58273"/>
        <dbReference type="EC" id="5.3.1.6"/>
    </reaction>
</comment>
<comment type="caution">
    <text evidence="3">The sequence shown here is derived from an EMBL/GenBank/DDBJ whole genome shotgun (WGS) entry which is preliminary data.</text>
</comment>
<dbReference type="Gene3D" id="3.30.70.260">
    <property type="match status" value="1"/>
</dbReference>
<feature type="active site" description="Proton acceptor" evidence="2">
    <location>
        <position position="102"/>
    </location>
</feature>
<comment type="pathway">
    <text evidence="2">Carbohydrate degradation; pentose phosphate pathway; D-ribose 5-phosphate from D-ribulose 5-phosphate (non-oxidative stage): step 1/1.</text>
</comment>
<dbReference type="EMBL" id="BORB01000004">
    <property type="protein sequence ID" value="GIN56352.1"/>
    <property type="molecule type" value="Genomic_DNA"/>
</dbReference>
<keyword evidence="1 2" id="KW-0413">Isomerase</keyword>
<dbReference type="PANTHER" id="PTHR43748">
    <property type="entry name" value="RIBOSE-5-PHOSPHATE ISOMERASE 3, CHLOROPLASTIC-RELATED"/>
    <property type="match status" value="1"/>
</dbReference>
<evidence type="ECO:0000313" key="4">
    <source>
        <dbReference type="Proteomes" id="UP000679950"/>
    </source>
</evidence>
<comment type="function">
    <text evidence="2">Catalyzes the reversible conversion of ribose-5-phosphate to ribulose 5-phosphate.</text>
</comment>
<dbReference type="Gene3D" id="3.40.50.1360">
    <property type="match status" value="1"/>
</dbReference>
<dbReference type="CDD" id="cd01398">
    <property type="entry name" value="RPI_A"/>
    <property type="match status" value="1"/>
</dbReference>
<feature type="binding site" evidence="2">
    <location>
        <begin position="93"/>
        <end position="96"/>
    </location>
    <ligand>
        <name>substrate</name>
    </ligand>
</feature>
<dbReference type="SUPFAM" id="SSF75445">
    <property type="entry name" value="D-ribose-5-phosphate isomerase (RpiA), lid domain"/>
    <property type="match status" value="1"/>
</dbReference>
<dbReference type="SUPFAM" id="SSF100950">
    <property type="entry name" value="NagB/RpiA/CoA transferase-like"/>
    <property type="match status" value="1"/>
</dbReference>
<feature type="binding site" evidence="2">
    <location>
        <position position="120"/>
    </location>
    <ligand>
        <name>substrate</name>
    </ligand>
</feature>
<reference evidence="3 4" key="1">
    <citation type="submission" date="2021-03" db="EMBL/GenBank/DDBJ databases">
        <title>Antimicrobial resistance genes in bacteria isolated from Japanese honey, and their potential for conferring macrolide and lincosamide resistance in the American foulbrood pathogen Paenibacillus larvae.</title>
        <authorList>
            <person name="Okamoto M."/>
            <person name="Kumagai M."/>
            <person name="Kanamori H."/>
            <person name="Takamatsu D."/>
        </authorList>
    </citation>
    <scope>NUCLEOTIDE SEQUENCE [LARGE SCALE GENOMIC DNA]</scope>
    <source>
        <strain evidence="3 4">J8TS2</strain>
    </source>
</reference>
<evidence type="ECO:0000256" key="1">
    <source>
        <dbReference type="ARBA" id="ARBA00023235"/>
    </source>
</evidence>
<dbReference type="Pfam" id="PF06026">
    <property type="entry name" value="Rib_5-P_isom_A"/>
    <property type="match status" value="1"/>
</dbReference>